<sequence>MDVSLEVFLIIVGMGLVTYATRGGGLWMMGRIKLSPRFEAGLRYVPGAVFISMIAPALFTGGLAELAAGIITGAIAVRTRNLLLAMIIGVLAVWLFRQFR</sequence>
<keyword evidence="5" id="KW-1185">Reference proteome</keyword>
<dbReference type="Proteomes" id="UP000521676">
    <property type="component" value="Unassembled WGS sequence"/>
</dbReference>
<dbReference type="EMBL" id="JACATZ010000001">
    <property type="protein sequence ID" value="NWJ45256.1"/>
    <property type="molecule type" value="Genomic_DNA"/>
</dbReference>
<evidence type="ECO:0000313" key="3">
    <source>
        <dbReference type="EMBL" id="WJW67132.1"/>
    </source>
</evidence>
<evidence type="ECO:0000313" key="4">
    <source>
        <dbReference type="Proteomes" id="UP000521676"/>
    </source>
</evidence>
<reference evidence="2 4" key="1">
    <citation type="submission" date="2020-06" db="EMBL/GenBank/DDBJ databases">
        <title>Anoxygenic phototrophic Chloroflexota member uses a Type I reaction center.</title>
        <authorList>
            <person name="Tsuji J.M."/>
            <person name="Shaw N.A."/>
            <person name="Nagashima S."/>
            <person name="Venkiteswaran J."/>
            <person name="Schiff S.L."/>
            <person name="Hanada S."/>
            <person name="Tank M."/>
            <person name="Neufeld J.D."/>
        </authorList>
    </citation>
    <scope>NUCLEOTIDE SEQUENCE [LARGE SCALE GENOMIC DNA]</scope>
    <source>
        <strain evidence="2">L227-S17</strain>
    </source>
</reference>
<reference evidence="3" key="2">
    <citation type="journal article" date="2024" name="Nature">
        <title>Anoxygenic phototroph of the Chloroflexota uses a type I reaction centre.</title>
        <authorList>
            <person name="Tsuji J.M."/>
            <person name="Shaw N.A."/>
            <person name="Nagashima S."/>
            <person name="Venkiteswaran J.J."/>
            <person name="Schiff S.L."/>
            <person name="Watanabe T."/>
            <person name="Fukui M."/>
            <person name="Hanada S."/>
            <person name="Tank M."/>
            <person name="Neufeld J.D."/>
        </authorList>
    </citation>
    <scope>NUCLEOTIDE SEQUENCE</scope>
    <source>
        <strain evidence="3">L227-S17</strain>
    </source>
</reference>
<keyword evidence="1" id="KW-1133">Transmembrane helix</keyword>
<dbReference type="Proteomes" id="UP001431572">
    <property type="component" value="Chromosome 1"/>
</dbReference>
<evidence type="ECO:0000313" key="2">
    <source>
        <dbReference type="EMBL" id="NWJ45256.1"/>
    </source>
</evidence>
<proteinExistence type="predicted"/>
<gene>
    <name evidence="2" type="ORF">HXX08_05190</name>
    <name evidence="3" type="ORF">OZ401_000387</name>
</gene>
<feature type="transmembrane region" description="Helical" evidence="1">
    <location>
        <begin position="49"/>
        <end position="75"/>
    </location>
</feature>
<dbReference type="RefSeq" id="WP_341469027.1">
    <property type="nucleotide sequence ID" value="NZ_CP128399.1"/>
</dbReference>
<dbReference type="Pfam" id="PF05437">
    <property type="entry name" value="AzlD"/>
    <property type="match status" value="1"/>
</dbReference>
<feature type="transmembrane region" description="Helical" evidence="1">
    <location>
        <begin position="82"/>
        <end position="99"/>
    </location>
</feature>
<evidence type="ECO:0000256" key="1">
    <source>
        <dbReference type="SAM" id="Phobius"/>
    </source>
</evidence>
<feature type="transmembrane region" description="Helical" evidence="1">
    <location>
        <begin position="7"/>
        <end position="29"/>
    </location>
</feature>
<dbReference type="InterPro" id="IPR008407">
    <property type="entry name" value="Brnchd-chn_aa_trnsp_AzlD"/>
</dbReference>
<evidence type="ECO:0000313" key="5">
    <source>
        <dbReference type="Proteomes" id="UP001431572"/>
    </source>
</evidence>
<organism evidence="2 4">
    <name type="scientific">Candidatus Chlorohelix allophototropha</name>
    <dbReference type="NCBI Taxonomy" id="3003348"/>
    <lineage>
        <taxon>Bacteria</taxon>
        <taxon>Bacillati</taxon>
        <taxon>Chloroflexota</taxon>
        <taxon>Chloroflexia</taxon>
        <taxon>Candidatus Chloroheliales</taxon>
        <taxon>Candidatus Chloroheliaceae</taxon>
        <taxon>Candidatus Chlorohelix</taxon>
    </lineage>
</organism>
<name>A0A8T7M2G0_9CHLR</name>
<dbReference type="AlphaFoldDB" id="A0A8T7M2G0"/>
<accession>A0A8T7M2G0</accession>
<keyword evidence="1" id="KW-0472">Membrane</keyword>
<dbReference type="EMBL" id="CP128399">
    <property type="protein sequence ID" value="WJW67132.1"/>
    <property type="molecule type" value="Genomic_DNA"/>
</dbReference>
<protein>
    <submittedName>
        <fullName evidence="2">AzlD domain-containing protein</fullName>
    </submittedName>
</protein>
<keyword evidence="1" id="KW-0812">Transmembrane</keyword>